<keyword evidence="2" id="KW-1185">Reference proteome</keyword>
<name>A0A4R6TLT3_9FLAO</name>
<accession>A0A4R6TLT3</accession>
<organism evidence="1 2">
    <name type="scientific">Zeaxanthinibacter enoshimensis</name>
    <dbReference type="NCBI Taxonomy" id="392009"/>
    <lineage>
        <taxon>Bacteria</taxon>
        <taxon>Pseudomonadati</taxon>
        <taxon>Bacteroidota</taxon>
        <taxon>Flavobacteriia</taxon>
        <taxon>Flavobacteriales</taxon>
        <taxon>Flavobacteriaceae</taxon>
        <taxon>Zeaxanthinibacter</taxon>
    </lineage>
</organism>
<sequence length="118" mass="13541">MSQPNDRAIALLENAALHNLYSKTVAQLLKDFERANIPIQLNDKQDAATLTAAIHEKIYVLLLEKFADYLNLLYVIDVPEKAVKEIRASDAVEVSREITYLVLKREWQKVWLRSQMSG</sequence>
<dbReference type="AlphaFoldDB" id="A0A4R6TLT3"/>
<evidence type="ECO:0000313" key="1">
    <source>
        <dbReference type="EMBL" id="TDQ32344.1"/>
    </source>
</evidence>
<evidence type="ECO:0000313" key="2">
    <source>
        <dbReference type="Proteomes" id="UP000295468"/>
    </source>
</evidence>
<dbReference type="OrthoDB" id="1120195at2"/>
<protein>
    <submittedName>
        <fullName evidence="1">Uncharacterized protein</fullName>
    </submittedName>
</protein>
<dbReference type="RefSeq" id="WP_133642418.1">
    <property type="nucleotide sequence ID" value="NZ_SNYI01000001.1"/>
</dbReference>
<proteinExistence type="predicted"/>
<comment type="caution">
    <text evidence="1">The sequence shown here is derived from an EMBL/GenBank/DDBJ whole genome shotgun (WGS) entry which is preliminary data.</text>
</comment>
<dbReference type="Proteomes" id="UP000295468">
    <property type="component" value="Unassembled WGS sequence"/>
</dbReference>
<reference evidence="1 2" key="1">
    <citation type="submission" date="2019-03" db="EMBL/GenBank/DDBJ databases">
        <title>Genomic Encyclopedia of Archaeal and Bacterial Type Strains, Phase II (KMG-II): from individual species to whole genera.</title>
        <authorList>
            <person name="Goeker M."/>
        </authorList>
    </citation>
    <scope>NUCLEOTIDE SEQUENCE [LARGE SCALE GENOMIC DNA]</scope>
    <source>
        <strain evidence="1 2">DSM 18435</strain>
    </source>
</reference>
<gene>
    <name evidence="1" type="ORF">CLV82_0169</name>
</gene>
<dbReference type="EMBL" id="SNYI01000001">
    <property type="protein sequence ID" value="TDQ32344.1"/>
    <property type="molecule type" value="Genomic_DNA"/>
</dbReference>